<feature type="active site" description="Acyl-ester intermediate" evidence="5">
    <location>
        <position position="232"/>
    </location>
</feature>
<organism evidence="8 9">
    <name type="scientific">Schizopora paradoxa</name>
    <dbReference type="NCBI Taxonomy" id="27342"/>
    <lineage>
        <taxon>Eukaryota</taxon>
        <taxon>Fungi</taxon>
        <taxon>Dikarya</taxon>
        <taxon>Basidiomycota</taxon>
        <taxon>Agaricomycotina</taxon>
        <taxon>Agaricomycetes</taxon>
        <taxon>Hymenochaetales</taxon>
        <taxon>Schizoporaceae</taxon>
        <taxon>Schizopora</taxon>
    </lineage>
</organism>
<feature type="binding site" evidence="6">
    <location>
        <position position="208"/>
    </location>
    <ligand>
        <name>substrate</name>
    </ligand>
</feature>
<accession>A0A0H2S5W6</accession>
<dbReference type="STRING" id="27342.A0A0H2S5W6"/>
<evidence type="ECO:0000256" key="3">
    <source>
        <dbReference type="ARBA" id="ARBA00012922"/>
    </source>
</evidence>
<dbReference type="Pfam" id="PF01425">
    <property type="entry name" value="Amidase"/>
    <property type="match status" value="1"/>
</dbReference>
<proteinExistence type="inferred from homology"/>
<feature type="domain" description="Amidase" evidence="7">
    <location>
        <begin position="77"/>
        <end position="543"/>
    </location>
</feature>
<evidence type="ECO:0000313" key="8">
    <source>
        <dbReference type="EMBL" id="KLO19359.1"/>
    </source>
</evidence>
<evidence type="ECO:0000259" key="7">
    <source>
        <dbReference type="Pfam" id="PF01425"/>
    </source>
</evidence>
<dbReference type="SUPFAM" id="SSF75304">
    <property type="entry name" value="Amidase signature (AS) enzymes"/>
    <property type="match status" value="1"/>
</dbReference>
<dbReference type="AlphaFoldDB" id="A0A0H2S5W6"/>
<dbReference type="Gene3D" id="3.90.1300.10">
    <property type="entry name" value="Amidase signature (AS) domain"/>
    <property type="match status" value="1"/>
</dbReference>
<feature type="active site" description="Charge relay system" evidence="5">
    <location>
        <position position="133"/>
    </location>
</feature>
<dbReference type="EMBL" id="KQ085887">
    <property type="protein sequence ID" value="KLO19359.1"/>
    <property type="molecule type" value="Genomic_DNA"/>
</dbReference>
<reference evidence="8 9" key="1">
    <citation type="submission" date="2015-04" db="EMBL/GenBank/DDBJ databases">
        <title>Complete genome sequence of Schizopora paradoxa KUC8140, a cosmopolitan wood degrader in East Asia.</title>
        <authorList>
            <consortium name="DOE Joint Genome Institute"/>
            <person name="Min B."/>
            <person name="Park H."/>
            <person name="Jang Y."/>
            <person name="Kim J.-J."/>
            <person name="Kim K.H."/>
            <person name="Pangilinan J."/>
            <person name="Lipzen A."/>
            <person name="Riley R."/>
            <person name="Grigoriev I.V."/>
            <person name="Spatafora J.W."/>
            <person name="Choi I.-G."/>
        </authorList>
    </citation>
    <scope>NUCLEOTIDE SEQUENCE [LARGE SCALE GENOMIC DNA]</scope>
    <source>
        <strain evidence="8 9">KUC8140</strain>
    </source>
</reference>
<keyword evidence="4" id="KW-0378">Hydrolase</keyword>
<evidence type="ECO:0000256" key="2">
    <source>
        <dbReference type="ARBA" id="ARBA00009199"/>
    </source>
</evidence>
<evidence type="ECO:0000256" key="5">
    <source>
        <dbReference type="PIRSR" id="PIRSR001221-1"/>
    </source>
</evidence>
<evidence type="ECO:0000256" key="6">
    <source>
        <dbReference type="PIRSR" id="PIRSR001221-2"/>
    </source>
</evidence>
<dbReference type="InterPro" id="IPR020556">
    <property type="entry name" value="Amidase_CS"/>
</dbReference>
<dbReference type="InterPro" id="IPR036928">
    <property type="entry name" value="AS_sf"/>
</dbReference>
<keyword evidence="9" id="KW-1185">Reference proteome</keyword>
<dbReference type="GO" id="GO:0004040">
    <property type="term" value="F:amidase activity"/>
    <property type="evidence" value="ECO:0007669"/>
    <property type="project" value="UniProtKB-EC"/>
</dbReference>
<comment type="similarity">
    <text evidence="2">Belongs to the amidase family.</text>
</comment>
<comment type="catalytic activity">
    <reaction evidence="1">
        <text>a monocarboxylic acid amide + H2O = a monocarboxylate + NH4(+)</text>
        <dbReference type="Rhea" id="RHEA:12020"/>
        <dbReference type="ChEBI" id="CHEBI:15377"/>
        <dbReference type="ChEBI" id="CHEBI:28938"/>
        <dbReference type="ChEBI" id="CHEBI:35757"/>
        <dbReference type="ChEBI" id="CHEBI:83628"/>
        <dbReference type="EC" id="3.5.1.4"/>
    </reaction>
</comment>
<dbReference type="EC" id="3.5.1.4" evidence="3"/>
<feature type="binding site" evidence="6">
    <location>
        <position position="182"/>
    </location>
    <ligand>
        <name>substrate</name>
    </ligand>
</feature>
<name>A0A0H2S5W6_9AGAM</name>
<dbReference type="PANTHER" id="PTHR46072:SF2">
    <property type="entry name" value="AMIDASE (EUROFUNG)"/>
    <property type="match status" value="1"/>
</dbReference>
<feature type="binding site" evidence="6">
    <location>
        <begin position="229"/>
        <end position="232"/>
    </location>
    <ligand>
        <name>substrate</name>
    </ligand>
</feature>
<dbReference type="PANTHER" id="PTHR46072">
    <property type="entry name" value="AMIDASE-RELATED-RELATED"/>
    <property type="match status" value="1"/>
</dbReference>
<dbReference type="Proteomes" id="UP000053477">
    <property type="component" value="Unassembled WGS sequence"/>
</dbReference>
<dbReference type="FunCoup" id="A0A0H2S5W6">
    <property type="interactions" value="56"/>
</dbReference>
<feature type="active site" description="Charge relay system" evidence="5">
    <location>
        <position position="208"/>
    </location>
</feature>
<evidence type="ECO:0000256" key="4">
    <source>
        <dbReference type="ARBA" id="ARBA00022801"/>
    </source>
</evidence>
<dbReference type="InParanoid" id="A0A0H2S5W6"/>
<gene>
    <name evidence="8" type="ORF">SCHPADRAFT_992874</name>
</gene>
<protein>
    <recommendedName>
        <fullName evidence="3">amidase</fullName>
        <ecNumber evidence="3">3.5.1.4</ecNumber>
    </recommendedName>
</protein>
<dbReference type="PROSITE" id="PS00571">
    <property type="entry name" value="AMIDASES"/>
    <property type="match status" value="1"/>
</dbReference>
<sequence length="564" mass="61970">MGSKPGWEALVADKRKRQAEAIPKEWKIQLPPEERLDVRDVPKECGLLTLRELQITELDDVEALLNNIAKGTWSSEEVMTAYYKRAIVAHQLTNCLTEIFVDRALARARELDRILKETGTVVGPLHGLPVSMKDQFLIKDLESTLGFASLVGNHSKEDALLVQILHEAGAVPFVKTNVPQTLMWGETHNLVFGRTLNPYNRKLTAGGSSGGEGALLAMKGSPLGIGTDVGGSIRIPAGFVGVYGLRPSYYRVPNGGCLTISHGEESVPAVLGPLSRSLSGVKVFMKAVAAARPWDRDPFTVRKAWDEDAYSLIDHGGKGGKKLAFAIMWDNGHIVPHPPVMRAMEETRAALIEAGHKVIDWAPFPYEALGKNLERIWASAGNKSLLDVLAESGEPVLPSMALDPAMKGFNKSSIGTNAYELRKLHKEKKDLREAHFAQWQETARLTGTGRPVDAIICPVAPFAAPPHGNNKYSFYTMALNSLDCTTSVFPVTTVDPKVDVRRSPHKFYNDRDRRNYESYDPESFQGAPVALQLAGRTLEEEAVIAMTEIVDEALNSHKEVRAKL</sequence>
<evidence type="ECO:0000313" key="9">
    <source>
        <dbReference type="Proteomes" id="UP000053477"/>
    </source>
</evidence>
<evidence type="ECO:0000256" key="1">
    <source>
        <dbReference type="ARBA" id="ARBA00001311"/>
    </source>
</evidence>
<dbReference type="PIRSF" id="PIRSF001221">
    <property type="entry name" value="Amidase_fungi"/>
    <property type="match status" value="1"/>
</dbReference>
<dbReference type="InterPro" id="IPR023631">
    <property type="entry name" value="Amidase_dom"/>
</dbReference>
<dbReference type="OrthoDB" id="6428749at2759"/>